<name>A0A2N9L4D7_9BACT</name>
<dbReference type="AlphaFoldDB" id="A0A2N9L4D7"/>
<organism evidence="1 2">
    <name type="scientific">Candidatus Sulfuritelmatomonas gaucii</name>
    <dbReference type="NCBI Taxonomy" id="2043161"/>
    <lineage>
        <taxon>Bacteria</taxon>
        <taxon>Pseudomonadati</taxon>
        <taxon>Acidobacteriota</taxon>
        <taxon>Terriglobia</taxon>
        <taxon>Terriglobales</taxon>
        <taxon>Acidobacteriaceae</taxon>
        <taxon>Candidatus Sulfuritelmatomonas</taxon>
    </lineage>
</organism>
<protein>
    <submittedName>
        <fullName evidence="1">Uncharacterized protein</fullName>
    </submittedName>
</protein>
<dbReference type="Proteomes" id="UP000239735">
    <property type="component" value="Unassembled WGS sequence"/>
</dbReference>
<proteinExistence type="predicted"/>
<gene>
    <name evidence="1" type="ORF">SBA5_1200007</name>
</gene>
<evidence type="ECO:0000313" key="1">
    <source>
        <dbReference type="EMBL" id="SPE18013.1"/>
    </source>
</evidence>
<accession>A0A2N9L4D7</accession>
<dbReference type="EMBL" id="OKRB01000025">
    <property type="protein sequence ID" value="SPE18013.1"/>
    <property type="molecule type" value="Genomic_DNA"/>
</dbReference>
<sequence length="57" mass="6406">MHLKRGLPRTDPGGLAVSTNLRYASDSHGWIRDAGIRKVDRGVGGHGLRSWNDRRPW</sequence>
<reference evidence="2" key="1">
    <citation type="submission" date="2018-02" db="EMBL/GenBank/DDBJ databases">
        <authorList>
            <person name="Hausmann B."/>
        </authorList>
    </citation>
    <scope>NUCLEOTIDE SEQUENCE [LARGE SCALE GENOMIC DNA]</scope>
    <source>
        <strain evidence="2">Peat soil MAG SbA5</strain>
    </source>
</reference>
<evidence type="ECO:0000313" key="2">
    <source>
        <dbReference type="Proteomes" id="UP000239735"/>
    </source>
</evidence>